<dbReference type="RefSeq" id="WP_048178902.1">
    <property type="nucleotide sequence ID" value="NZ_CP009508.1"/>
</dbReference>
<dbReference type="AlphaFoldDB" id="A0A0E3LC02"/>
<dbReference type="Gene3D" id="3.30.460.10">
    <property type="entry name" value="Beta Polymerase, domain 2"/>
    <property type="match status" value="1"/>
</dbReference>
<feature type="domain" description="Polymerase beta nucleotidyltransferase" evidence="1">
    <location>
        <begin position="20"/>
        <end position="100"/>
    </location>
</feature>
<dbReference type="GeneID" id="24869610"/>
<sequence length="103" mass="11719">MSSVSPIYQKSIHDLKSLVIEIFKDENVIVILFGSRARGDYSRVSDIDIGILPEKSLDKKKLVLLKEKIDDLNIPYTVDVVDLSKVTEAFREKALRDGVVWKN</sequence>
<dbReference type="CDD" id="cd05403">
    <property type="entry name" value="NT_KNTase_like"/>
    <property type="match status" value="1"/>
</dbReference>
<protein>
    <recommendedName>
        <fullName evidence="1">Polymerase beta nucleotidyltransferase domain-containing protein</fullName>
    </recommendedName>
</protein>
<dbReference type="STRING" id="1434118.MSSAC_0076"/>
<name>A0A0E3LC02_9EURY</name>
<evidence type="ECO:0000259" key="1">
    <source>
        <dbReference type="Pfam" id="PF18765"/>
    </source>
</evidence>
<evidence type="ECO:0000313" key="2">
    <source>
        <dbReference type="EMBL" id="AKB34666.1"/>
    </source>
</evidence>
<dbReference type="KEGG" id="msj:MSSAC_0076"/>
<organism evidence="2 3">
    <name type="scientific">Methanosarcina siciliae C2J</name>
    <dbReference type="NCBI Taxonomy" id="1434118"/>
    <lineage>
        <taxon>Archaea</taxon>
        <taxon>Methanobacteriati</taxon>
        <taxon>Methanobacteriota</taxon>
        <taxon>Stenosarchaea group</taxon>
        <taxon>Methanomicrobia</taxon>
        <taxon>Methanosarcinales</taxon>
        <taxon>Methanosarcinaceae</taxon>
        <taxon>Methanosarcina</taxon>
    </lineage>
</organism>
<dbReference type="SUPFAM" id="SSF81301">
    <property type="entry name" value="Nucleotidyltransferase"/>
    <property type="match status" value="1"/>
</dbReference>
<dbReference type="EMBL" id="CP009508">
    <property type="protein sequence ID" value="AKB34666.1"/>
    <property type="molecule type" value="Genomic_DNA"/>
</dbReference>
<dbReference type="Proteomes" id="UP000033123">
    <property type="component" value="Chromosome"/>
</dbReference>
<dbReference type="PATRIC" id="fig|1434118.4.peg.100"/>
<dbReference type="Pfam" id="PF18765">
    <property type="entry name" value="Polbeta"/>
    <property type="match status" value="1"/>
</dbReference>
<evidence type="ECO:0000313" key="3">
    <source>
        <dbReference type="Proteomes" id="UP000033123"/>
    </source>
</evidence>
<dbReference type="PANTHER" id="PTHR43449">
    <property type="entry name" value="NUCLEOTIDYLTRANSFERASE"/>
    <property type="match status" value="1"/>
</dbReference>
<proteinExistence type="predicted"/>
<gene>
    <name evidence="2" type="ORF">MSSAC_0076</name>
</gene>
<accession>A0A0E3LC02</accession>
<reference evidence="2 3" key="1">
    <citation type="submission" date="2014-07" db="EMBL/GenBank/DDBJ databases">
        <title>Methanogenic archaea and the global carbon cycle.</title>
        <authorList>
            <person name="Henriksen J.R."/>
            <person name="Luke J."/>
            <person name="Reinhart S."/>
            <person name="Benedict M.N."/>
            <person name="Youngblut N.D."/>
            <person name="Metcalf M.E."/>
            <person name="Whitaker R.J."/>
            <person name="Metcalf W.W."/>
        </authorList>
    </citation>
    <scope>NUCLEOTIDE SEQUENCE [LARGE SCALE GENOMIC DNA]</scope>
    <source>
        <strain evidence="2 3">C2J</strain>
    </source>
</reference>
<dbReference type="InterPro" id="IPR043519">
    <property type="entry name" value="NT_sf"/>
</dbReference>
<dbReference type="InterPro" id="IPR041633">
    <property type="entry name" value="Polbeta"/>
</dbReference>
<dbReference type="HOGENOM" id="CLU_130257_5_2_2"/>
<dbReference type="PANTHER" id="PTHR43449:SF1">
    <property type="entry name" value="POLYMERASE BETA NUCLEOTIDYLTRANSFERASE DOMAIN-CONTAINING PROTEIN"/>
    <property type="match status" value="1"/>
</dbReference>